<evidence type="ECO:0000313" key="3">
    <source>
        <dbReference type="Proteomes" id="UP000770015"/>
    </source>
</evidence>
<protein>
    <submittedName>
        <fullName evidence="2">Uncharacterized protein</fullName>
    </submittedName>
</protein>
<name>A0A9P9A8S1_9PEZI</name>
<evidence type="ECO:0000313" key="2">
    <source>
        <dbReference type="EMBL" id="KAH6684857.1"/>
    </source>
</evidence>
<organism evidence="2 3">
    <name type="scientific">Plectosphaerella plurivora</name>
    <dbReference type="NCBI Taxonomy" id="936078"/>
    <lineage>
        <taxon>Eukaryota</taxon>
        <taxon>Fungi</taxon>
        <taxon>Dikarya</taxon>
        <taxon>Ascomycota</taxon>
        <taxon>Pezizomycotina</taxon>
        <taxon>Sordariomycetes</taxon>
        <taxon>Hypocreomycetidae</taxon>
        <taxon>Glomerellales</taxon>
        <taxon>Plectosphaerellaceae</taxon>
        <taxon>Plectosphaerella</taxon>
    </lineage>
</organism>
<feature type="region of interest" description="Disordered" evidence="1">
    <location>
        <begin position="1"/>
        <end position="23"/>
    </location>
</feature>
<dbReference type="Proteomes" id="UP000770015">
    <property type="component" value="Unassembled WGS sequence"/>
</dbReference>
<comment type="caution">
    <text evidence="2">The sequence shown here is derived from an EMBL/GenBank/DDBJ whole genome shotgun (WGS) entry which is preliminary data.</text>
</comment>
<proteinExistence type="predicted"/>
<dbReference type="EMBL" id="JAGSXJ010000016">
    <property type="protein sequence ID" value="KAH6684857.1"/>
    <property type="molecule type" value="Genomic_DNA"/>
</dbReference>
<accession>A0A9P9A8S1</accession>
<keyword evidence="3" id="KW-1185">Reference proteome</keyword>
<reference evidence="2" key="1">
    <citation type="journal article" date="2021" name="Nat. Commun.">
        <title>Genetic determinants of endophytism in the Arabidopsis root mycobiome.</title>
        <authorList>
            <person name="Mesny F."/>
            <person name="Miyauchi S."/>
            <person name="Thiergart T."/>
            <person name="Pickel B."/>
            <person name="Atanasova L."/>
            <person name="Karlsson M."/>
            <person name="Huettel B."/>
            <person name="Barry K.W."/>
            <person name="Haridas S."/>
            <person name="Chen C."/>
            <person name="Bauer D."/>
            <person name="Andreopoulos W."/>
            <person name="Pangilinan J."/>
            <person name="LaButti K."/>
            <person name="Riley R."/>
            <person name="Lipzen A."/>
            <person name="Clum A."/>
            <person name="Drula E."/>
            <person name="Henrissat B."/>
            <person name="Kohler A."/>
            <person name="Grigoriev I.V."/>
            <person name="Martin F.M."/>
            <person name="Hacquard S."/>
        </authorList>
    </citation>
    <scope>NUCLEOTIDE SEQUENCE</scope>
    <source>
        <strain evidence="2">MPI-SDFR-AT-0117</strain>
    </source>
</reference>
<evidence type="ECO:0000256" key="1">
    <source>
        <dbReference type="SAM" id="MobiDB-lite"/>
    </source>
</evidence>
<gene>
    <name evidence="2" type="ORF">F5X68DRAFT_210294</name>
</gene>
<sequence length="203" mass="22489">MASPPTTVEVHSPTKYTNAALPSTPSPPLEWLHRTWTVTHSTLEMWRSSRNVRITYRPLDPKPDGTPRVDDLVEYEPIDSSGAPTGKLKSVAGVDTAVTAESAVSWNWRGSGLLFWVTSHWEILGWGERPLADGGVERWVVTWFAPTLFTKEGVDVYSDRREGLSEETYGVVLEALKGLDAKGVVDMVAKDMRAVAIGLPWKE</sequence>
<dbReference type="AlphaFoldDB" id="A0A9P9A8S1"/>
<feature type="compositionally biased region" description="Polar residues" evidence="1">
    <location>
        <begin position="14"/>
        <end position="23"/>
    </location>
</feature>
<dbReference type="OrthoDB" id="9975758at2759"/>